<evidence type="ECO:0000313" key="3">
    <source>
        <dbReference type="Proteomes" id="UP000824120"/>
    </source>
</evidence>
<reference evidence="2 3" key="1">
    <citation type="submission" date="2020-09" db="EMBL/GenBank/DDBJ databases">
        <title>De no assembly of potato wild relative species, Solanum commersonii.</title>
        <authorList>
            <person name="Cho K."/>
        </authorList>
    </citation>
    <scope>NUCLEOTIDE SEQUENCE [LARGE SCALE GENOMIC DNA]</scope>
    <source>
        <strain evidence="2">LZ3.2</strain>
        <tissue evidence="2">Leaf</tissue>
    </source>
</reference>
<name>A0A9J5W4N5_SOLCO</name>
<keyword evidence="3" id="KW-1185">Reference proteome</keyword>
<organism evidence="2 3">
    <name type="scientific">Solanum commersonii</name>
    <name type="common">Commerson's wild potato</name>
    <name type="synonym">Commerson's nightshade</name>
    <dbReference type="NCBI Taxonomy" id="4109"/>
    <lineage>
        <taxon>Eukaryota</taxon>
        <taxon>Viridiplantae</taxon>
        <taxon>Streptophyta</taxon>
        <taxon>Embryophyta</taxon>
        <taxon>Tracheophyta</taxon>
        <taxon>Spermatophyta</taxon>
        <taxon>Magnoliopsida</taxon>
        <taxon>eudicotyledons</taxon>
        <taxon>Gunneridae</taxon>
        <taxon>Pentapetalae</taxon>
        <taxon>asterids</taxon>
        <taxon>lamiids</taxon>
        <taxon>Solanales</taxon>
        <taxon>Solanaceae</taxon>
        <taxon>Solanoideae</taxon>
        <taxon>Solaneae</taxon>
        <taxon>Solanum</taxon>
    </lineage>
</organism>
<feature type="region of interest" description="Disordered" evidence="1">
    <location>
        <begin position="138"/>
        <end position="159"/>
    </location>
</feature>
<gene>
    <name evidence="2" type="ORF">H5410_060109</name>
</gene>
<protein>
    <submittedName>
        <fullName evidence="2">Uncharacterized protein</fullName>
    </submittedName>
</protein>
<sequence length="183" mass="21277">MEVSTMAVPSSNFGNIYFFVHASDYDDNVLHAFVNFGPSTNTLSTFIERCPYHFGTYNPLEVSPHTWALFDAGRSLRRKELTARILKELLLPQSCRYLFSSFYRLAKDDLQEVSIHDWVKFWFRGPNRYVEPPQKVSKVRATKPRLNHNPSGHIDSNFLPRTDEENALFVELDVEESLRDETN</sequence>
<dbReference type="AlphaFoldDB" id="A0A9J5W4N5"/>
<proteinExistence type="predicted"/>
<evidence type="ECO:0000256" key="1">
    <source>
        <dbReference type="SAM" id="MobiDB-lite"/>
    </source>
</evidence>
<dbReference type="OrthoDB" id="1244514at2759"/>
<evidence type="ECO:0000313" key="2">
    <source>
        <dbReference type="EMBL" id="KAG5570343.1"/>
    </source>
</evidence>
<accession>A0A9J5W4N5</accession>
<dbReference type="Proteomes" id="UP000824120">
    <property type="component" value="Chromosome 12"/>
</dbReference>
<comment type="caution">
    <text evidence="2">The sequence shown here is derived from an EMBL/GenBank/DDBJ whole genome shotgun (WGS) entry which is preliminary data.</text>
</comment>
<dbReference type="EMBL" id="JACXVP010000012">
    <property type="protein sequence ID" value="KAG5570343.1"/>
    <property type="molecule type" value="Genomic_DNA"/>
</dbReference>